<evidence type="ECO:0000313" key="2">
    <source>
        <dbReference type="Proteomes" id="UP000735302"/>
    </source>
</evidence>
<sequence>MQVDSVKPGSVVQVDSLKPGSSAESFLLRIVVSQAVPHDVTQLLEFTNGYRSTVASTHQPRHVSNMNRLVWSERLAAQARETVTCRSNRRGRRQMLEALFPSMNVGRKRNRQSAFFNIVRDWYSQRLSFECMSDSARLFCRPAPIVVGVYLTRDTAGIMRLGFSSVGDAWLG</sequence>
<comment type="caution">
    <text evidence="1">The sequence shown here is derived from an EMBL/GenBank/DDBJ whole genome shotgun (WGS) entry which is preliminary data.</text>
</comment>
<name>A0AAV3YAF0_9GAST</name>
<proteinExistence type="predicted"/>
<protein>
    <submittedName>
        <fullName evidence="1">Uncharacterized protein</fullName>
    </submittedName>
</protein>
<dbReference type="InterPro" id="IPR035940">
    <property type="entry name" value="CAP_sf"/>
</dbReference>
<gene>
    <name evidence="1" type="ORF">PoB_000576900</name>
</gene>
<organism evidence="1 2">
    <name type="scientific">Plakobranchus ocellatus</name>
    <dbReference type="NCBI Taxonomy" id="259542"/>
    <lineage>
        <taxon>Eukaryota</taxon>
        <taxon>Metazoa</taxon>
        <taxon>Spiralia</taxon>
        <taxon>Lophotrochozoa</taxon>
        <taxon>Mollusca</taxon>
        <taxon>Gastropoda</taxon>
        <taxon>Heterobranchia</taxon>
        <taxon>Euthyneura</taxon>
        <taxon>Panpulmonata</taxon>
        <taxon>Sacoglossa</taxon>
        <taxon>Placobranchoidea</taxon>
        <taxon>Plakobranchidae</taxon>
        <taxon>Plakobranchus</taxon>
    </lineage>
</organism>
<dbReference type="Gene3D" id="3.40.33.10">
    <property type="entry name" value="CAP"/>
    <property type="match status" value="1"/>
</dbReference>
<keyword evidence="2" id="KW-1185">Reference proteome</keyword>
<dbReference type="EMBL" id="BLXT01000641">
    <property type="protein sequence ID" value="GFN79263.1"/>
    <property type="molecule type" value="Genomic_DNA"/>
</dbReference>
<dbReference type="AlphaFoldDB" id="A0AAV3YAF0"/>
<dbReference type="Proteomes" id="UP000735302">
    <property type="component" value="Unassembled WGS sequence"/>
</dbReference>
<accession>A0AAV3YAF0</accession>
<evidence type="ECO:0000313" key="1">
    <source>
        <dbReference type="EMBL" id="GFN79263.1"/>
    </source>
</evidence>
<reference evidence="1 2" key="1">
    <citation type="journal article" date="2021" name="Elife">
        <title>Chloroplast acquisition without the gene transfer in kleptoplastic sea slugs, Plakobranchus ocellatus.</title>
        <authorList>
            <person name="Maeda T."/>
            <person name="Takahashi S."/>
            <person name="Yoshida T."/>
            <person name="Shimamura S."/>
            <person name="Takaki Y."/>
            <person name="Nagai Y."/>
            <person name="Toyoda A."/>
            <person name="Suzuki Y."/>
            <person name="Arimoto A."/>
            <person name="Ishii H."/>
            <person name="Satoh N."/>
            <person name="Nishiyama T."/>
            <person name="Hasebe M."/>
            <person name="Maruyama T."/>
            <person name="Minagawa J."/>
            <person name="Obokata J."/>
            <person name="Shigenobu S."/>
        </authorList>
    </citation>
    <scope>NUCLEOTIDE SEQUENCE [LARGE SCALE GENOMIC DNA]</scope>
</reference>
<dbReference type="SUPFAM" id="SSF55797">
    <property type="entry name" value="PR-1-like"/>
    <property type="match status" value="1"/>
</dbReference>